<accession>A0A2P8Q8D4</accession>
<sequence>MVLLDERDGRYWQLNGTGAAVVQALLGGAAPSQVADRLAATRPVDRERAAADVAALLEGLTRAGLVVSTP</sequence>
<organism evidence="1 2">
    <name type="scientific">Streptomyces dioscori</name>
    <dbReference type="NCBI Taxonomy" id="2109333"/>
    <lineage>
        <taxon>Bacteria</taxon>
        <taxon>Bacillati</taxon>
        <taxon>Actinomycetota</taxon>
        <taxon>Actinomycetes</taxon>
        <taxon>Kitasatosporales</taxon>
        <taxon>Streptomycetaceae</taxon>
        <taxon>Streptomyces</taxon>
        <taxon>Streptomyces aurantiacus group</taxon>
    </lineage>
</organism>
<reference evidence="1 2" key="1">
    <citation type="submission" date="2018-03" db="EMBL/GenBank/DDBJ databases">
        <title>Streptomyces dioscori sp. nov., a novel endophytic actinobacterium isolated from bulbil of Dioscorea bulbifera L.</title>
        <authorList>
            <person name="Zhikuan W."/>
        </authorList>
    </citation>
    <scope>NUCLEOTIDE SEQUENCE [LARGE SCALE GENOMIC DNA]</scope>
    <source>
        <strain evidence="1 2">A217</strain>
    </source>
</reference>
<evidence type="ECO:0000313" key="1">
    <source>
        <dbReference type="EMBL" id="PSM42492.1"/>
    </source>
</evidence>
<name>A0A2P8Q8D4_9ACTN</name>
<dbReference type="InterPro" id="IPR008792">
    <property type="entry name" value="PQQD"/>
</dbReference>
<dbReference type="AlphaFoldDB" id="A0A2P8Q8D4"/>
<comment type="caution">
    <text evidence="1">The sequence shown here is derived from an EMBL/GenBank/DDBJ whole genome shotgun (WGS) entry which is preliminary data.</text>
</comment>
<dbReference type="Pfam" id="PF05402">
    <property type="entry name" value="PqqD"/>
    <property type="match status" value="1"/>
</dbReference>
<dbReference type="EMBL" id="PYBJ01000008">
    <property type="protein sequence ID" value="PSM42492.1"/>
    <property type="molecule type" value="Genomic_DNA"/>
</dbReference>
<proteinExistence type="predicted"/>
<dbReference type="NCBIfam" id="NF033530">
    <property type="entry name" value="lasso_PqqD_Strm"/>
    <property type="match status" value="1"/>
</dbReference>
<gene>
    <name evidence="1" type="ORF">C6Y14_14860</name>
</gene>
<evidence type="ECO:0000313" key="2">
    <source>
        <dbReference type="Proteomes" id="UP000240429"/>
    </source>
</evidence>
<protein>
    <submittedName>
        <fullName evidence="1">PqqD family protein</fullName>
    </submittedName>
</protein>
<dbReference type="Proteomes" id="UP000240429">
    <property type="component" value="Unassembled WGS sequence"/>
</dbReference>
<dbReference type="InterPro" id="IPR041881">
    <property type="entry name" value="PqqD_sf"/>
</dbReference>
<dbReference type="Gene3D" id="1.10.10.1150">
    <property type="entry name" value="Coenzyme PQQ synthesis protein D (PqqD)"/>
    <property type="match status" value="1"/>
</dbReference>
<keyword evidence="2" id="KW-1185">Reference proteome</keyword>